<reference evidence="1 2" key="1">
    <citation type="submission" date="2011-08" db="EMBL/GenBank/DDBJ databases">
        <authorList>
            <person name="Liu Z.J."/>
            <person name="Shi F.L."/>
            <person name="Lu J.Q."/>
            <person name="Li M."/>
            <person name="Wang Z.L."/>
        </authorList>
    </citation>
    <scope>NUCLEOTIDE SEQUENCE [LARGE SCALE GENOMIC DNA]</scope>
    <source>
        <strain evidence="1 2">USNM 41457</strain>
    </source>
</reference>
<reference evidence="2" key="2">
    <citation type="submission" date="2015-07" db="EMBL/GenBank/DDBJ databases">
        <title>Contrasting host-pathogen interactions and genome evolution in two generalist and specialist microsporidian pathogens of mosquitoes.</title>
        <authorList>
            <consortium name="The Broad Institute Genomics Platform"/>
            <consortium name="The Broad Institute Genome Sequencing Center for Infectious Disease"/>
            <person name="Cuomo C.A."/>
            <person name="Sanscrainte N.D."/>
            <person name="Goldberg J.M."/>
            <person name="Heiman D."/>
            <person name="Young S."/>
            <person name="Zeng Q."/>
            <person name="Becnel J.J."/>
            <person name="Birren B.W."/>
        </authorList>
    </citation>
    <scope>NUCLEOTIDE SEQUENCE [LARGE SCALE GENOMIC DNA]</scope>
    <source>
        <strain evidence="2">USNM 41457</strain>
    </source>
</reference>
<evidence type="ECO:0000313" key="1">
    <source>
        <dbReference type="EMBL" id="EJW03024.1"/>
    </source>
</evidence>
<name>J9D659_EDHAE</name>
<evidence type="ECO:0000313" key="2">
    <source>
        <dbReference type="Proteomes" id="UP000003163"/>
    </source>
</evidence>
<comment type="caution">
    <text evidence="1">The sequence shown here is derived from an EMBL/GenBank/DDBJ whole genome shotgun (WGS) entry which is preliminary data.</text>
</comment>
<keyword evidence="2" id="KW-1185">Reference proteome</keyword>
<protein>
    <submittedName>
        <fullName evidence="1">Uncharacterized protein</fullName>
    </submittedName>
</protein>
<dbReference type="EMBL" id="AFBI03000048">
    <property type="protein sequence ID" value="EJW03024.1"/>
    <property type="molecule type" value="Genomic_DNA"/>
</dbReference>
<dbReference type="HOGENOM" id="CLU_1660729_0_0_1"/>
<accession>J9D659</accession>
<dbReference type="VEuPathDB" id="MicrosporidiaDB:EDEG_02606"/>
<dbReference type="InParanoid" id="J9D659"/>
<dbReference type="AlphaFoldDB" id="J9D659"/>
<gene>
    <name evidence="1" type="ORF">EDEG_02606</name>
</gene>
<sequence>MQGTRPKLNCKYSNSHKIEVFISDHEFEEVLCLEEEMERSKLKLQFLVWKNMIYNKRISLPKYFKEYGNICFCLKEDKLDSDSCSEPQGFCFNFRYCLIDPNRVWNLSFGDRLLLKFGKFFENCRFLKGQKSHFLREKANNVFKINNILQKIYHLERTK</sequence>
<dbReference type="Proteomes" id="UP000003163">
    <property type="component" value="Unassembled WGS sequence"/>
</dbReference>
<organism evidence="1 2">
    <name type="scientific">Edhazardia aedis (strain USNM 41457)</name>
    <name type="common">Microsporidian parasite</name>
    <dbReference type="NCBI Taxonomy" id="1003232"/>
    <lineage>
        <taxon>Eukaryota</taxon>
        <taxon>Fungi</taxon>
        <taxon>Fungi incertae sedis</taxon>
        <taxon>Microsporidia</taxon>
        <taxon>Edhazardia</taxon>
    </lineage>
</organism>
<proteinExistence type="predicted"/>